<dbReference type="STRING" id="1890364.A0A2P6NRK7"/>
<evidence type="ECO:0000256" key="2">
    <source>
        <dbReference type="SAM" id="MobiDB-lite"/>
    </source>
</evidence>
<organism evidence="3 4">
    <name type="scientific">Planoprotostelium fungivorum</name>
    <dbReference type="NCBI Taxonomy" id="1890364"/>
    <lineage>
        <taxon>Eukaryota</taxon>
        <taxon>Amoebozoa</taxon>
        <taxon>Evosea</taxon>
        <taxon>Variosea</taxon>
        <taxon>Cavosteliida</taxon>
        <taxon>Cavosteliaceae</taxon>
        <taxon>Planoprotostelium</taxon>
    </lineage>
</organism>
<dbReference type="Proteomes" id="UP000241769">
    <property type="component" value="Unassembled WGS sequence"/>
</dbReference>
<dbReference type="GO" id="GO:0005819">
    <property type="term" value="C:spindle"/>
    <property type="evidence" value="ECO:0007669"/>
    <property type="project" value="TreeGrafter"/>
</dbReference>
<sequence>MSSAVDTHNLMTLAGDTLAKLGEIWDEMGLNSEERRVQLSQLQQDVAYVYNDRLKMEVEHRDTLRARIAAVTDRVNRYALALGRPLLSEKAIDESTLKAKFEKITFLSADIEKAYEDRAGQTEEHHKQIHALWETLGVQGERDVSGQFTNPPEDLSEHHLIRCKDLIHQLTQEVEQKSAEVSQLVIQIRDIWEALSMDANTADEVDRQIESGEVSLSAASITSLKSKRDALTLLHQEREEEVRGYAVKIVELWNLLGVSPEDRTIFFQRNTGLGQEVVVGCRGELARLENLKQESMKGLVLKVRAQVENLWDELHLSEQEREAYRKKNYTPEYTEEALEQFESYHKYLEERAEIVRPILKHIYKREEILKEKIDFEATSSDPARLLSKKRDPGRLLREEKMRRMINKELPKIESTLRTTLSKWNSENDVPFLYNGVDYLEELGPEERPAKKVMTQAMMNESLSTPKKAPVTPSVKPGSISRGNLNRTLNATPTKSPKAATVGPSSGRVVRKNVPQQPMSLGYSSAAKLNSTLPAQPHRTPEGKALFDMSMPSPISSSPAGTASKKRPFGTSTVNASPSKEIQDRVAKSLKNLGCASPGGTENTPLASRLASPAKRTPTSRVTGRQ</sequence>
<dbReference type="GO" id="GO:0005737">
    <property type="term" value="C:cytoplasm"/>
    <property type="evidence" value="ECO:0007669"/>
    <property type="project" value="TreeGrafter"/>
</dbReference>
<dbReference type="Pfam" id="PF03999">
    <property type="entry name" value="MAP65_ASE1"/>
    <property type="match status" value="1"/>
</dbReference>
<dbReference type="PANTHER" id="PTHR19321">
    <property type="entry name" value="PROTEIN REGULATOR OF CYTOKINESIS 1 PRC1-RELATED"/>
    <property type="match status" value="1"/>
</dbReference>
<dbReference type="GO" id="GO:0000226">
    <property type="term" value="P:microtubule cytoskeleton organization"/>
    <property type="evidence" value="ECO:0007669"/>
    <property type="project" value="InterPro"/>
</dbReference>
<dbReference type="GO" id="GO:0008017">
    <property type="term" value="F:microtubule binding"/>
    <property type="evidence" value="ECO:0007669"/>
    <property type="project" value="InterPro"/>
</dbReference>
<feature type="compositionally biased region" description="Polar residues" evidence="2">
    <location>
        <begin position="569"/>
        <end position="579"/>
    </location>
</feature>
<dbReference type="PANTHER" id="PTHR19321:SF41">
    <property type="entry name" value="FASCETTO-RELATED"/>
    <property type="match status" value="1"/>
</dbReference>
<feature type="region of interest" description="Disordered" evidence="2">
    <location>
        <begin position="459"/>
        <end position="510"/>
    </location>
</feature>
<feature type="region of interest" description="Disordered" evidence="2">
    <location>
        <begin position="531"/>
        <end position="625"/>
    </location>
</feature>
<dbReference type="Gene3D" id="1.20.58.1520">
    <property type="match status" value="1"/>
</dbReference>
<proteinExistence type="predicted"/>
<feature type="compositionally biased region" description="Polar residues" evidence="2">
    <location>
        <begin position="480"/>
        <end position="494"/>
    </location>
</feature>
<dbReference type="InterPro" id="IPR007145">
    <property type="entry name" value="MAP65_Ase1_PRC1"/>
</dbReference>
<dbReference type="OrthoDB" id="642895at2759"/>
<evidence type="ECO:0000313" key="3">
    <source>
        <dbReference type="EMBL" id="PRP86612.1"/>
    </source>
</evidence>
<dbReference type="AlphaFoldDB" id="A0A2P6NRK7"/>
<comment type="caution">
    <text evidence="3">The sequence shown here is derived from an EMBL/GenBank/DDBJ whole genome shotgun (WGS) entry which is preliminary data.</text>
</comment>
<keyword evidence="4" id="KW-1185">Reference proteome</keyword>
<name>A0A2P6NRK7_9EUKA</name>
<feature type="compositionally biased region" description="Polar residues" evidence="2">
    <location>
        <begin position="616"/>
        <end position="625"/>
    </location>
</feature>
<accession>A0A2P6NRK7</accession>
<feature type="compositionally biased region" description="Low complexity" evidence="2">
    <location>
        <begin position="548"/>
        <end position="558"/>
    </location>
</feature>
<protein>
    <recommendedName>
        <fullName evidence="5">Protein regulator of cytokinesis 1</fullName>
    </recommendedName>
</protein>
<reference evidence="3 4" key="1">
    <citation type="journal article" date="2018" name="Genome Biol. Evol.">
        <title>Multiple Roots of Fruiting Body Formation in Amoebozoa.</title>
        <authorList>
            <person name="Hillmann F."/>
            <person name="Forbes G."/>
            <person name="Novohradska S."/>
            <person name="Ferling I."/>
            <person name="Riege K."/>
            <person name="Groth M."/>
            <person name="Westermann M."/>
            <person name="Marz M."/>
            <person name="Spaller T."/>
            <person name="Winckler T."/>
            <person name="Schaap P."/>
            <person name="Glockner G."/>
        </authorList>
    </citation>
    <scope>NUCLEOTIDE SEQUENCE [LARGE SCALE GENOMIC DNA]</scope>
    <source>
        <strain evidence="3 4">Jena</strain>
    </source>
</reference>
<evidence type="ECO:0008006" key="5">
    <source>
        <dbReference type="Google" id="ProtNLM"/>
    </source>
</evidence>
<dbReference type="InParanoid" id="A0A2P6NRK7"/>
<feature type="coiled-coil region" evidence="1">
    <location>
        <begin position="160"/>
        <end position="187"/>
    </location>
</feature>
<evidence type="ECO:0000256" key="1">
    <source>
        <dbReference type="SAM" id="Coils"/>
    </source>
</evidence>
<gene>
    <name evidence="3" type="ORF">PROFUN_05091</name>
</gene>
<evidence type="ECO:0000313" key="4">
    <source>
        <dbReference type="Proteomes" id="UP000241769"/>
    </source>
</evidence>
<keyword evidence="1" id="KW-0175">Coiled coil</keyword>
<dbReference type="EMBL" id="MDYQ01000028">
    <property type="protein sequence ID" value="PRP86612.1"/>
    <property type="molecule type" value="Genomic_DNA"/>
</dbReference>
<dbReference type="FunCoup" id="A0A2P6NRK7">
    <property type="interactions" value="155"/>
</dbReference>